<evidence type="ECO:0000256" key="1">
    <source>
        <dbReference type="SAM" id="MobiDB-lite"/>
    </source>
</evidence>
<gene>
    <name evidence="2" type="ORF">B0H17DRAFT_1204147</name>
</gene>
<organism evidence="2 3">
    <name type="scientific">Mycena rosella</name>
    <name type="common">Pink bonnet</name>
    <name type="synonym">Agaricus rosellus</name>
    <dbReference type="NCBI Taxonomy" id="1033263"/>
    <lineage>
        <taxon>Eukaryota</taxon>
        <taxon>Fungi</taxon>
        <taxon>Dikarya</taxon>
        <taxon>Basidiomycota</taxon>
        <taxon>Agaricomycotina</taxon>
        <taxon>Agaricomycetes</taxon>
        <taxon>Agaricomycetidae</taxon>
        <taxon>Agaricales</taxon>
        <taxon>Marasmiineae</taxon>
        <taxon>Mycenaceae</taxon>
        <taxon>Mycena</taxon>
    </lineage>
</organism>
<dbReference type="EMBL" id="JARKIE010000094">
    <property type="protein sequence ID" value="KAJ7686724.1"/>
    <property type="molecule type" value="Genomic_DNA"/>
</dbReference>
<dbReference type="AlphaFoldDB" id="A0AAD7DDF5"/>
<evidence type="ECO:0000313" key="2">
    <source>
        <dbReference type="EMBL" id="KAJ7686724.1"/>
    </source>
</evidence>
<dbReference type="Proteomes" id="UP001221757">
    <property type="component" value="Unassembled WGS sequence"/>
</dbReference>
<feature type="compositionally biased region" description="Basic and acidic residues" evidence="1">
    <location>
        <begin position="1"/>
        <end position="16"/>
    </location>
</feature>
<protein>
    <submittedName>
        <fullName evidence="2">Uncharacterized protein</fullName>
    </submittedName>
</protein>
<name>A0AAD7DDF5_MYCRO</name>
<feature type="region of interest" description="Disordered" evidence="1">
    <location>
        <begin position="1"/>
        <end position="34"/>
    </location>
</feature>
<evidence type="ECO:0000313" key="3">
    <source>
        <dbReference type="Proteomes" id="UP001221757"/>
    </source>
</evidence>
<reference evidence="2" key="1">
    <citation type="submission" date="2023-03" db="EMBL/GenBank/DDBJ databases">
        <title>Massive genome expansion in bonnet fungi (Mycena s.s.) driven by repeated elements and novel gene families across ecological guilds.</title>
        <authorList>
            <consortium name="Lawrence Berkeley National Laboratory"/>
            <person name="Harder C.B."/>
            <person name="Miyauchi S."/>
            <person name="Viragh M."/>
            <person name="Kuo A."/>
            <person name="Thoen E."/>
            <person name="Andreopoulos B."/>
            <person name="Lu D."/>
            <person name="Skrede I."/>
            <person name="Drula E."/>
            <person name="Henrissat B."/>
            <person name="Morin E."/>
            <person name="Kohler A."/>
            <person name="Barry K."/>
            <person name="LaButti K."/>
            <person name="Morin E."/>
            <person name="Salamov A."/>
            <person name="Lipzen A."/>
            <person name="Mereny Z."/>
            <person name="Hegedus B."/>
            <person name="Baldrian P."/>
            <person name="Stursova M."/>
            <person name="Weitz H."/>
            <person name="Taylor A."/>
            <person name="Grigoriev I.V."/>
            <person name="Nagy L.G."/>
            <person name="Martin F."/>
            <person name="Kauserud H."/>
        </authorList>
    </citation>
    <scope>NUCLEOTIDE SEQUENCE</scope>
    <source>
        <strain evidence="2">CBHHK067</strain>
    </source>
</reference>
<proteinExistence type="predicted"/>
<accession>A0AAD7DDF5</accession>
<comment type="caution">
    <text evidence="2">The sequence shown here is derived from an EMBL/GenBank/DDBJ whole genome shotgun (WGS) entry which is preliminary data.</text>
</comment>
<keyword evidence="3" id="KW-1185">Reference proteome</keyword>
<sequence length="66" mass="7112">MSSRQDKGKQPQRETIEIEDDDSQPGPGSGESLSDLLARVQAFLPELQASNAVLAEKAAMDPVAWT</sequence>